<dbReference type="PROSITE" id="PS51257">
    <property type="entry name" value="PROKAR_LIPOPROTEIN"/>
    <property type="match status" value="1"/>
</dbReference>
<feature type="region of interest" description="Disordered" evidence="1">
    <location>
        <begin position="54"/>
        <end position="77"/>
    </location>
</feature>
<organism evidence="2">
    <name type="scientific">hydrothermal vent metagenome</name>
    <dbReference type="NCBI Taxonomy" id="652676"/>
    <lineage>
        <taxon>unclassified sequences</taxon>
        <taxon>metagenomes</taxon>
        <taxon>ecological metagenomes</taxon>
    </lineage>
</organism>
<dbReference type="EMBL" id="CZQC01000066">
    <property type="protein sequence ID" value="CUS42454.1"/>
    <property type="molecule type" value="Genomic_DNA"/>
</dbReference>
<protein>
    <recommendedName>
        <fullName evidence="3">Lipoprotein</fullName>
    </recommendedName>
</protein>
<evidence type="ECO:0008006" key="3">
    <source>
        <dbReference type="Google" id="ProtNLM"/>
    </source>
</evidence>
<sequence>MRKLAVCAALTLSLSGCVLAPQVIQLNQEATVTAGQLSLSRDALVRVVDDRMVDGRQPEPNELGSRGGRLAENSPLNSENSLKDVLTTRMQNSLTQLGFGAASPLEPLKLQLSVKEFSYGCNDGMMVNDCSVRMRFELTVIDGATTFTKPYGANESRRVATAPVKEYNEKWVNEVLDRLWQYMFNDDELRAALGVQ</sequence>
<dbReference type="Pfam" id="PF03923">
    <property type="entry name" value="Lipoprotein_16"/>
    <property type="match status" value="1"/>
</dbReference>
<proteinExistence type="predicted"/>
<reference evidence="2" key="1">
    <citation type="submission" date="2015-10" db="EMBL/GenBank/DDBJ databases">
        <authorList>
            <person name="Gilbert D.G."/>
        </authorList>
    </citation>
    <scope>NUCLEOTIDE SEQUENCE</scope>
</reference>
<dbReference type="InterPro" id="IPR005619">
    <property type="entry name" value="Uncharacterised_YajG"/>
</dbReference>
<dbReference type="AlphaFoldDB" id="A0A160TGJ5"/>
<evidence type="ECO:0000256" key="1">
    <source>
        <dbReference type="SAM" id="MobiDB-lite"/>
    </source>
</evidence>
<name>A0A160TGJ5_9ZZZZ</name>
<accession>A0A160TGJ5</accession>
<evidence type="ECO:0000313" key="2">
    <source>
        <dbReference type="EMBL" id="CUS42454.1"/>
    </source>
</evidence>
<gene>
    <name evidence="2" type="ORF">MGWOODY_Tha219</name>
</gene>